<protein>
    <submittedName>
        <fullName evidence="1">Uncharacterized protein</fullName>
    </submittedName>
</protein>
<keyword evidence="2" id="KW-1185">Reference proteome</keyword>
<sequence>MDGQGWPCLTDPGYEAATLDDKKSYFDALVQLSTTLRVAQVTIDNISAVDPDRLSGGSQLDRLHGIGRPEEAEARDLSLVNMVRLTGGRVMNQQSDFIPEIQQCLLEAGTYYRMSFDPEAAGGLNELRLLTVKLDKSALIPRTYALYYAQP</sequence>
<comment type="caution">
    <text evidence="1">The sequence shown here is derived from an EMBL/GenBank/DDBJ whole genome shotgun (WGS) entry which is preliminary data.</text>
</comment>
<name>A0A7W7ZFA0_9BACT</name>
<gene>
    <name evidence="1" type="ORF">HDF16_003522</name>
</gene>
<dbReference type="AlphaFoldDB" id="A0A7W7ZFA0"/>
<dbReference type="Proteomes" id="UP000540989">
    <property type="component" value="Unassembled WGS sequence"/>
</dbReference>
<dbReference type="RefSeq" id="WP_184219052.1">
    <property type="nucleotide sequence ID" value="NZ_JACHIP010000004.1"/>
</dbReference>
<evidence type="ECO:0000313" key="1">
    <source>
        <dbReference type="EMBL" id="MBB5058808.1"/>
    </source>
</evidence>
<reference evidence="1 2" key="1">
    <citation type="submission" date="2020-08" db="EMBL/GenBank/DDBJ databases">
        <title>Genomic Encyclopedia of Type Strains, Phase IV (KMG-V): Genome sequencing to study the core and pangenomes of soil and plant-associated prokaryotes.</title>
        <authorList>
            <person name="Whitman W."/>
        </authorList>
    </citation>
    <scope>NUCLEOTIDE SEQUENCE [LARGE SCALE GENOMIC DNA]</scope>
    <source>
        <strain evidence="1 2">M8UP14</strain>
    </source>
</reference>
<organism evidence="1 2">
    <name type="scientific">Granulicella aggregans</name>
    <dbReference type="NCBI Taxonomy" id="474949"/>
    <lineage>
        <taxon>Bacteria</taxon>
        <taxon>Pseudomonadati</taxon>
        <taxon>Acidobacteriota</taxon>
        <taxon>Terriglobia</taxon>
        <taxon>Terriglobales</taxon>
        <taxon>Acidobacteriaceae</taxon>
        <taxon>Granulicella</taxon>
    </lineage>
</organism>
<dbReference type="EMBL" id="JACHIP010000004">
    <property type="protein sequence ID" value="MBB5058808.1"/>
    <property type="molecule type" value="Genomic_DNA"/>
</dbReference>
<evidence type="ECO:0000313" key="2">
    <source>
        <dbReference type="Proteomes" id="UP000540989"/>
    </source>
</evidence>
<accession>A0A7W7ZFA0</accession>
<proteinExistence type="predicted"/>